<sequence>MRFTLLILAVFMMCGWGNINGLNIPFEEELSPSETNLSGSEGDYIEPKEVCGRRNTVTRIVGGQQTTVHEYPWQVALVSKYSNRPFCGGSIISDVLRHKYYSSSTLNHDISLLRLADPIVFPSNNKIAPVCIPSADNLYESVNAIVTGWGTLYSGGYQPTTLQEVTVPTMSNSQCKATSYSSSSITDNMICAGLSQGGKDSCQGDSGGPMVTYRNGAYEQIGIVSWGYGCASANYPGVYTRVSVYVGILKQLMTGTNSCGQ</sequence>
<feature type="domain" description="Peptidase S1" evidence="21">
    <location>
        <begin position="60"/>
        <end position="254"/>
    </location>
</feature>
<accession>A0AAW0U933</accession>
<feature type="chain" id="PRO_5043754710" description="Vitamin K-dependent protein C" evidence="20">
    <location>
        <begin position="22"/>
        <end position="261"/>
    </location>
</feature>
<dbReference type="SMART" id="SM00020">
    <property type="entry name" value="Tryp_SPc"/>
    <property type="match status" value="1"/>
</dbReference>
<keyword evidence="4" id="KW-0964">Secreted</keyword>
<proteinExistence type="predicted"/>
<keyword evidence="7" id="KW-0378">Hydrolase</keyword>
<evidence type="ECO:0000256" key="11">
    <source>
        <dbReference type="ARBA" id="ARBA00023157"/>
    </source>
</evidence>
<evidence type="ECO:0000256" key="15">
    <source>
        <dbReference type="ARBA" id="ARBA00038995"/>
    </source>
</evidence>
<dbReference type="EC" id="3.4.21.69" evidence="15"/>
<evidence type="ECO:0000256" key="4">
    <source>
        <dbReference type="ARBA" id="ARBA00022525"/>
    </source>
</evidence>
<dbReference type="InterPro" id="IPR001254">
    <property type="entry name" value="Trypsin_dom"/>
</dbReference>
<dbReference type="GO" id="GO:0006508">
    <property type="term" value="P:proteolysis"/>
    <property type="evidence" value="ECO:0007669"/>
    <property type="project" value="UniProtKB-KW"/>
</dbReference>
<dbReference type="GO" id="GO:0005794">
    <property type="term" value="C:Golgi apparatus"/>
    <property type="evidence" value="ECO:0007669"/>
    <property type="project" value="UniProtKB-SubCell"/>
</dbReference>
<evidence type="ECO:0000256" key="16">
    <source>
        <dbReference type="ARBA" id="ARBA00040219"/>
    </source>
</evidence>
<comment type="catalytic activity">
    <reaction evidence="13">
        <text>Degradation of blood coagulation factors Va and VIIIa.</text>
        <dbReference type="EC" id="3.4.21.69"/>
    </reaction>
</comment>
<dbReference type="EMBL" id="JARAKH010000015">
    <property type="protein sequence ID" value="KAK8396599.1"/>
    <property type="molecule type" value="Genomic_DNA"/>
</dbReference>
<dbReference type="PROSITE" id="PS00135">
    <property type="entry name" value="TRYPSIN_SER"/>
    <property type="match status" value="1"/>
</dbReference>
<dbReference type="FunFam" id="2.40.10.10:FF:000011">
    <property type="entry name" value="Coagulation factor X"/>
    <property type="match status" value="1"/>
</dbReference>
<evidence type="ECO:0000256" key="17">
    <source>
        <dbReference type="ARBA" id="ARBA00041306"/>
    </source>
</evidence>
<dbReference type="GO" id="GO:0004252">
    <property type="term" value="F:serine-type endopeptidase activity"/>
    <property type="evidence" value="ECO:0007669"/>
    <property type="project" value="UniProtKB-EC"/>
</dbReference>
<evidence type="ECO:0000256" key="1">
    <source>
        <dbReference type="ARBA" id="ARBA00004240"/>
    </source>
</evidence>
<comment type="subcellular location">
    <subcellularLocation>
        <location evidence="1">Endoplasmic reticulum</location>
    </subcellularLocation>
    <subcellularLocation>
        <location evidence="2">Golgi apparatus</location>
    </subcellularLocation>
    <subcellularLocation>
        <location evidence="3">Secreted</location>
    </subcellularLocation>
</comment>
<dbReference type="InterPro" id="IPR009003">
    <property type="entry name" value="Peptidase_S1_PA"/>
</dbReference>
<evidence type="ECO:0000259" key="21">
    <source>
        <dbReference type="PROSITE" id="PS50240"/>
    </source>
</evidence>
<evidence type="ECO:0000256" key="3">
    <source>
        <dbReference type="ARBA" id="ARBA00004613"/>
    </source>
</evidence>
<evidence type="ECO:0000313" key="22">
    <source>
        <dbReference type="EMBL" id="KAK8396599.1"/>
    </source>
</evidence>
<comment type="caution">
    <text evidence="22">The sequence shown here is derived from an EMBL/GenBank/DDBJ whole genome shotgun (WGS) entry which is preliminary data.</text>
</comment>
<evidence type="ECO:0000256" key="10">
    <source>
        <dbReference type="ARBA" id="ARBA00023034"/>
    </source>
</evidence>
<dbReference type="AlphaFoldDB" id="A0AAW0U933"/>
<organism evidence="22 23">
    <name type="scientific">Scylla paramamosain</name>
    <name type="common">Mud crab</name>
    <dbReference type="NCBI Taxonomy" id="85552"/>
    <lineage>
        <taxon>Eukaryota</taxon>
        <taxon>Metazoa</taxon>
        <taxon>Ecdysozoa</taxon>
        <taxon>Arthropoda</taxon>
        <taxon>Crustacea</taxon>
        <taxon>Multicrustacea</taxon>
        <taxon>Malacostraca</taxon>
        <taxon>Eumalacostraca</taxon>
        <taxon>Eucarida</taxon>
        <taxon>Decapoda</taxon>
        <taxon>Pleocyemata</taxon>
        <taxon>Brachyura</taxon>
        <taxon>Eubrachyura</taxon>
        <taxon>Portunoidea</taxon>
        <taxon>Portunidae</taxon>
        <taxon>Portuninae</taxon>
        <taxon>Scylla</taxon>
    </lineage>
</organism>
<protein>
    <recommendedName>
        <fullName evidence="16">Vitamin K-dependent protein C</fullName>
        <ecNumber evidence="15">3.4.21.69</ecNumber>
    </recommendedName>
    <alternativeName>
        <fullName evidence="19">Anticoagulant protein C</fullName>
    </alternativeName>
    <alternativeName>
        <fullName evidence="17">Autoprothrombin IIA</fullName>
    </alternativeName>
    <alternativeName>
        <fullName evidence="18">Blood coagulation factor XIV</fullName>
    </alternativeName>
</protein>
<keyword evidence="10" id="KW-0333">Golgi apparatus</keyword>
<keyword evidence="6" id="KW-0356">Hemostasis</keyword>
<dbReference type="InterPro" id="IPR001314">
    <property type="entry name" value="Peptidase_S1A"/>
</dbReference>
<evidence type="ECO:0000256" key="13">
    <source>
        <dbReference type="ARBA" id="ARBA00036045"/>
    </source>
</evidence>
<keyword evidence="12" id="KW-0325">Glycoprotein</keyword>
<keyword evidence="5" id="KW-0645">Protease</keyword>
<dbReference type="InterPro" id="IPR033116">
    <property type="entry name" value="TRYPSIN_SER"/>
</dbReference>
<dbReference type="GO" id="GO:0005576">
    <property type="term" value="C:extracellular region"/>
    <property type="evidence" value="ECO:0007669"/>
    <property type="project" value="UniProtKB-SubCell"/>
</dbReference>
<dbReference type="SUPFAM" id="SSF50494">
    <property type="entry name" value="Trypsin-like serine proteases"/>
    <property type="match status" value="1"/>
</dbReference>
<evidence type="ECO:0000256" key="12">
    <source>
        <dbReference type="ARBA" id="ARBA00023180"/>
    </source>
</evidence>
<evidence type="ECO:0000256" key="9">
    <source>
        <dbReference type="ARBA" id="ARBA00022825"/>
    </source>
</evidence>
<gene>
    <name evidence="22" type="ORF">O3P69_004939</name>
</gene>
<keyword evidence="8" id="KW-0256">Endoplasmic reticulum</keyword>
<evidence type="ECO:0000256" key="19">
    <source>
        <dbReference type="ARBA" id="ARBA00042906"/>
    </source>
</evidence>
<evidence type="ECO:0000256" key="5">
    <source>
        <dbReference type="ARBA" id="ARBA00022670"/>
    </source>
</evidence>
<reference evidence="22 23" key="1">
    <citation type="submission" date="2023-03" db="EMBL/GenBank/DDBJ databases">
        <title>High-quality genome of Scylla paramamosain provides insights in environmental adaptation.</title>
        <authorList>
            <person name="Zhang L."/>
        </authorList>
    </citation>
    <scope>NUCLEOTIDE SEQUENCE [LARGE SCALE GENOMIC DNA]</scope>
    <source>
        <strain evidence="22">LZ_2023a</strain>
        <tissue evidence="22">Muscle</tissue>
    </source>
</reference>
<evidence type="ECO:0000313" key="23">
    <source>
        <dbReference type="Proteomes" id="UP001487740"/>
    </source>
</evidence>
<dbReference type="Pfam" id="PF00089">
    <property type="entry name" value="Trypsin"/>
    <property type="match status" value="1"/>
</dbReference>
<evidence type="ECO:0000256" key="6">
    <source>
        <dbReference type="ARBA" id="ARBA00022696"/>
    </source>
</evidence>
<dbReference type="PRINTS" id="PR00722">
    <property type="entry name" value="CHYMOTRYPSIN"/>
</dbReference>
<feature type="signal peptide" evidence="20">
    <location>
        <begin position="1"/>
        <end position="21"/>
    </location>
</feature>
<dbReference type="Proteomes" id="UP001487740">
    <property type="component" value="Unassembled WGS sequence"/>
</dbReference>
<keyword evidence="20" id="KW-0732">Signal</keyword>
<keyword evidence="23" id="KW-1185">Reference proteome</keyword>
<evidence type="ECO:0000256" key="8">
    <source>
        <dbReference type="ARBA" id="ARBA00022824"/>
    </source>
</evidence>
<keyword evidence="11" id="KW-1015">Disulfide bond</keyword>
<name>A0AAW0U933_SCYPA</name>
<evidence type="ECO:0000256" key="18">
    <source>
        <dbReference type="ARBA" id="ARBA00042403"/>
    </source>
</evidence>
<dbReference type="InterPro" id="IPR043504">
    <property type="entry name" value="Peptidase_S1_PA_chymotrypsin"/>
</dbReference>
<dbReference type="GO" id="GO:0007599">
    <property type="term" value="P:hemostasis"/>
    <property type="evidence" value="ECO:0007669"/>
    <property type="project" value="UniProtKB-KW"/>
</dbReference>
<comment type="function">
    <text evidence="14">Protein C is a vitamin K-dependent serine protease that regulates blood coagulation by inactivating factors Va and VIIIa in the presence of calcium ions and phospholipids. Exerts a protective effect on the endothelial cell barrier function.</text>
</comment>
<dbReference type="PANTHER" id="PTHR24252:SF7">
    <property type="entry name" value="HYALIN"/>
    <property type="match status" value="1"/>
</dbReference>
<keyword evidence="9" id="KW-0720">Serine protease</keyword>
<evidence type="ECO:0000256" key="20">
    <source>
        <dbReference type="SAM" id="SignalP"/>
    </source>
</evidence>
<dbReference type="GO" id="GO:0005783">
    <property type="term" value="C:endoplasmic reticulum"/>
    <property type="evidence" value="ECO:0007669"/>
    <property type="project" value="UniProtKB-SubCell"/>
</dbReference>
<dbReference type="PROSITE" id="PS50240">
    <property type="entry name" value="TRYPSIN_DOM"/>
    <property type="match status" value="1"/>
</dbReference>
<evidence type="ECO:0000256" key="2">
    <source>
        <dbReference type="ARBA" id="ARBA00004555"/>
    </source>
</evidence>
<dbReference type="PANTHER" id="PTHR24252">
    <property type="entry name" value="ACROSIN-RELATED"/>
    <property type="match status" value="1"/>
</dbReference>
<evidence type="ECO:0000256" key="7">
    <source>
        <dbReference type="ARBA" id="ARBA00022801"/>
    </source>
</evidence>
<evidence type="ECO:0000256" key="14">
    <source>
        <dbReference type="ARBA" id="ARBA00037553"/>
    </source>
</evidence>
<dbReference type="CDD" id="cd00190">
    <property type="entry name" value="Tryp_SPc"/>
    <property type="match status" value="1"/>
</dbReference>
<dbReference type="Gene3D" id="2.40.10.10">
    <property type="entry name" value="Trypsin-like serine proteases"/>
    <property type="match status" value="3"/>
</dbReference>